<evidence type="ECO:0000313" key="3">
    <source>
        <dbReference type="EMBL" id="MFJ5445234.1"/>
    </source>
</evidence>
<dbReference type="EMBL" id="JBIWXY010000001">
    <property type="protein sequence ID" value="MFJ5445234.1"/>
    <property type="molecule type" value="Genomic_DNA"/>
</dbReference>
<evidence type="ECO:0000256" key="1">
    <source>
        <dbReference type="ARBA" id="ARBA00005947"/>
    </source>
</evidence>
<proteinExistence type="inferred from homology"/>
<dbReference type="RefSeq" id="WP_400879218.1">
    <property type="nucleotide sequence ID" value="NZ_JBIWXY010000001.1"/>
</dbReference>
<organism evidence="3 4">
    <name type="scientific">Methylobacillus methanolivorans</name>
    <dbReference type="NCBI Taxonomy" id="1848927"/>
    <lineage>
        <taxon>Bacteria</taxon>
        <taxon>Pseudomonadati</taxon>
        <taxon>Pseudomonadota</taxon>
        <taxon>Betaproteobacteria</taxon>
        <taxon>Nitrosomonadales</taxon>
        <taxon>Methylophilaceae</taxon>
        <taxon>Methylobacillus</taxon>
    </lineage>
</organism>
<keyword evidence="4" id="KW-1185">Reference proteome</keyword>
<accession>A0ABW8GIW2</accession>
<gene>
    <name evidence="3" type="ORF">ACIKP9_03245</name>
</gene>
<dbReference type="CDD" id="cd11599">
    <property type="entry name" value="HDAC_classII_2"/>
    <property type="match status" value="1"/>
</dbReference>
<protein>
    <submittedName>
        <fullName evidence="3">Histone deacetylase family protein</fullName>
    </submittedName>
</protein>
<dbReference type="PRINTS" id="PR01270">
    <property type="entry name" value="HDASUPER"/>
</dbReference>
<comment type="caution">
    <text evidence="3">The sequence shown here is derived from an EMBL/GenBank/DDBJ whole genome shotgun (WGS) entry which is preliminary data.</text>
</comment>
<comment type="similarity">
    <text evidence="1">Belongs to the histone deacetylase family.</text>
</comment>
<sequence length="307" mass="33609">MKTALVSHPDTLLHVMDGKHPESPARITAIMDALAEQKLIDKLQRHDAPLASDEAWLRVHDAAYVQHIRSIAPRAGIVRLDPDTAMGPMSLSACQHATGAVIKATDLVMQGQARNAFCCVRPPGHHAGKSRAAGFCIFNHIAAGVAHALASYPLDRIAILDFDVHHGDGTEDIFRNDPRIMLCSTFQHPFYPHRGADTRSGHMINVPLVAGSDGQVFREAVLQHFTPALERFQPQMLFISAGFDAHANDPLAQLKLNTEDYRWITEFAMAIAKQHAQQRIVSVLEGGYHLPSLAASATMHIRTLAGL</sequence>
<dbReference type="Proteomes" id="UP001617669">
    <property type="component" value="Unassembled WGS sequence"/>
</dbReference>
<dbReference type="SUPFAM" id="SSF52768">
    <property type="entry name" value="Arginase/deacetylase"/>
    <property type="match status" value="1"/>
</dbReference>
<name>A0ABW8GIW2_9PROT</name>
<dbReference type="InterPro" id="IPR023801">
    <property type="entry name" value="His_deacetylse_dom"/>
</dbReference>
<reference evidence="3 4" key="1">
    <citation type="submission" date="2024-11" db="EMBL/GenBank/DDBJ databases">
        <authorList>
            <person name="Kaparullina E.N."/>
            <person name="Delegan Y.A."/>
            <person name="Doronina N.V."/>
        </authorList>
    </citation>
    <scope>NUCLEOTIDE SEQUENCE [LARGE SCALE GENOMIC DNA]</scope>
    <source>
        <strain evidence="3 4">7sh_L</strain>
    </source>
</reference>
<dbReference type="Pfam" id="PF00850">
    <property type="entry name" value="Hist_deacetyl"/>
    <property type="match status" value="1"/>
</dbReference>
<evidence type="ECO:0000259" key="2">
    <source>
        <dbReference type="Pfam" id="PF00850"/>
    </source>
</evidence>
<evidence type="ECO:0000313" key="4">
    <source>
        <dbReference type="Proteomes" id="UP001617669"/>
    </source>
</evidence>
<dbReference type="InterPro" id="IPR000286">
    <property type="entry name" value="HDACs"/>
</dbReference>
<feature type="domain" description="Histone deacetylase" evidence="2">
    <location>
        <begin position="20"/>
        <end position="304"/>
    </location>
</feature>
<dbReference type="PANTHER" id="PTHR10625">
    <property type="entry name" value="HISTONE DEACETYLASE HDAC1-RELATED"/>
    <property type="match status" value="1"/>
</dbReference>
<dbReference type="InterPro" id="IPR037138">
    <property type="entry name" value="His_deacetylse_dom_sf"/>
</dbReference>
<dbReference type="PANTHER" id="PTHR10625:SF10">
    <property type="entry name" value="HISTONE DEACETYLASE HDAC1"/>
    <property type="match status" value="1"/>
</dbReference>
<dbReference type="Gene3D" id="3.40.800.20">
    <property type="entry name" value="Histone deacetylase domain"/>
    <property type="match status" value="1"/>
</dbReference>
<dbReference type="InterPro" id="IPR023696">
    <property type="entry name" value="Ureohydrolase_dom_sf"/>
</dbReference>